<keyword evidence="10" id="KW-1185">Reference proteome</keyword>
<dbReference type="Gene3D" id="1.10.150.20">
    <property type="entry name" value="5' to 3' exonuclease, C-terminal subdomain"/>
    <property type="match status" value="1"/>
</dbReference>
<dbReference type="Gene3D" id="3.30.70.370">
    <property type="match status" value="1"/>
</dbReference>
<name>A0ABR1BAY0_POLSC</name>
<dbReference type="PROSITE" id="PS00447">
    <property type="entry name" value="DNA_POLYMERASE_A"/>
    <property type="match status" value="1"/>
</dbReference>
<evidence type="ECO:0000256" key="6">
    <source>
        <dbReference type="PROSITE-ProRule" id="PRU00181"/>
    </source>
</evidence>
<dbReference type="EMBL" id="JAWJWF010000002">
    <property type="protein sequence ID" value="KAK6637537.1"/>
    <property type="molecule type" value="Genomic_DNA"/>
</dbReference>
<evidence type="ECO:0000256" key="2">
    <source>
        <dbReference type="ARBA" id="ARBA00022679"/>
    </source>
</evidence>
<evidence type="ECO:0000256" key="4">
    <source>
        <dbReference type="ARBA" id="ARBA00022932"/>
    </source>
</evidence>
<dbReference type="Proteomes" id="UP001359485">
    <property type="component" value="Unassembled WGS sequence"/>
</dbReference>
<dbReference type="Pfam" id="PF18136">
    <property type="entry name" value="DNApol_Exo"/>
    <property type="match status" value="1"/>
</dbReference>
<dbReference type="PANTHER" id="PTHR10267:SF0">
    <property type="entry name" value="DNA POLYMERASE SUBUNIT GAMMA-1"/>
    <property type="match status" value="1"/>
</dbReference>
<proteinExistence type="predicted"/>
<comment type="caution">
    <text evidence="9">The sequence shown here is derived from an EMBL/GenBank/DDBJ whole genome shotgun (WGS) entry which is preliminary data.</text>
</comment>
<evidence type="ECO:0000256" key="5">
    <source>
        <dbReference type="ARBA" id="ARBA00031966"/>
    </source>
</evidence>
<dbReference type="EC" id="2.7.7.7" evidence="1"/>
<keyword evidence="2" id="KW-0808">Transferase</keyword>
<dbReference type="SUPFAM" id="SSF50249">
    <property type="entry name" value="Nucleic acid-binding proteins"/>
    <property type="match status" value="1"/>
</dbReference>
<dbReference type="InterPro" id="IPR001098">
    <property type="entry name" value="DNA-dir_DNA_pol_A_palm_dom"/>
</dbReference>
<dbReference type="InterPro" id="IPR012337">
    <property type="entry name" value="RNaseH-like_sf"/>
</dbReference>
<sequence length="1321" mass="150877">MKILVNFVRPKHKHKTLGTLTGCGKGFCSTRPLLLNEGRSNEKSSSKDKDPGAASLTDECMHMTHVLKLQKIKTEILNTLKKLPTDEPRINELNIQMLSENLYRQIFKDKLKAAPPSEETIEKTIGELEKHGLWNKDTALLNDVCLDIPPFMGQNIEEHFWNIGKQQSDSYKNLVLGLIEKKIPAQPDHWLLQKGWTKYEEGKSPIQVPFPNDDILVFDVEVCVRLGDLPTLATAVSSTAWYSWISADLCDDVNAPATHSYNTSKLIPFEDETISSRPRVIVGHNVSYDRARIKEQYSLGTSGVRFIDTMALHICVGGITRSQKMEIKKSTEGVAFESWKNYPCLSSLKDVYSLYCNKELLKEKKCVFLDGTLSDVRTDFQSLMKYCATDTFATYEVLKEIFPIFLARFPHPVTLSGMLEMGIAFLPVNENWTKFLVEADQTYEDLKNEMSLVLSKKSDFACRLHHNEMYKNDPWMWNEDWSTQTLKLTKKKVKKTPELDSSSSANENELEEDAEEKELTKKFQYLFDQEQILPKNKPFLPGYPMWYRKLCEKSDPSAQLTTSMLVTPKLLHLTWEKYPIYHTKEFGWGILVADVRAPKDIDTKLPFEKIREITLENAKIDLSNMPQNYKSIVEMKSNVKPPYYYTGCGIWSSHTIDNCCYFFKLPHKDGDDKNVGNPLSKEFTQMLPSNFLAGSDYTAGKVIDLGMKLSYWRNNRERICNQMVVWLNKKEISKYCHENDGMVGIIIPKVVVCGTLTRRALESTWLTASRVVENRIGSELRSFIQAPPGYHIVGADVDSQELWIASLIGDAYAGRLHGATPLGWMTLSGTKAAGTDMHSVTAKAVGISRDHAKVMNYARIYGAGQKFAQKLMQQFNPSMTNEVAKERTQKMYSLTKGVRVYTVKNSIRTEFVKRFGNREVFDIISAWRLCKSWGKNLDDVFDKSCWMNGTESAMFNQLERIASSLKPETPFLSGRLSRSLEPRFEGDDCNINTRINWVVQSGAVDFLHLMLVCMRWLTNGQARYCFSFHDEIRYLFPSEKRYSGALALHMTNLLVRSFCAHRLGMYDLPQSVAFFSSVEVDTILRKEANDDCITPSNPHGMEKGYGIPPGESLNIYETLKKSGGNLSAFSNQSQVQSCLPLREIMFCYVWKVSLVALQFFVLTTQSFVYCFEMSKATKRKHVHLEALKGYLELPGENQQIVKVLESRGNNLHEVQSSDLTTFLVSMPNKFRKNIWIKKGDYILVEPIDEGEKVKAEMVKVLRPDYIKFLKKENVWPSVFLDEEKQNPENKNTDDDDDSDLFVNNNQNAVSDYSNSSSDDSE</sequence>
<dbReference type="SMART" id="SM00652">
    <property type="entry name" value="eIF1a"/>
    <property type="match status" value="1"/>
</dbReference>
<feature type="domain" description="S1-like" evidence="8">
    <location>
        <begin position="1187"/>
        <end position="1262"/>
    </location>
</feature>
<organism evidence="9 10">
    <name type="scientific">Polyplax serrata</name>
    <name type="common">Common mouse louse</name>
    <dbReference type="NCBI Taxonomy" id="468196"/>
    <lineage>
        <taxon>Eukaryota</taxon>
        <taxon>Metazoa</taxon>
        <taxon>Ecdysozoa</taxon>
        <taxon>Arthropoda</taxon>
        <taxon>Hexapoda</taxon>
        <taxon>Insecta</taxon>
        <taxon>Pterygota</taxon>
        <taxon>Neoptera</taxon>
        <taxon>Paraneoptera</taxon>
        <taxon>Psocodea</taxon>
        <taxon>Troctomorpha</taxon>
        <taxon>Phthiraptera</taxon>
        <taxon>Anoplura</taxon>
        <taxon>Polyplacidae</taxon>
        <taxon>Polyplax</taxon>
    </lineage>
</organism>
<feature type="region of interest" description="Disordered" evidence="7">
    <location>
        <begin position="1280"/>
        <end position="1321"/>
    </location>
</feature>
<dbReference type="InterPro" id="IPR019760">
    <property type="entry name" value="DNA-dir_DNA_pol_A_CS"/>
</dbReference>
<evidence type="ECO:0000313" key="10">
    <source>
        <dbReference type="Proteomes" id="UP001359485"/>
    </source>
</evidence>
<dbReference type="InterPro" id="IPR001253">
    <property type="entry name" value="TIF_eIF-1A"/>
</dbReference>
<feature type="compositionally biased region" description="Basic and acidic residues" evidence="7">
    <location>
        <begin position="1281"/>
        <end position="1292"/>
    </location>
</feature>
<keyword evidence="6" id="KW-0396">Initiation factor</keyword>
<dbReference type="Gene3D" id="3.30.420.390">
    <property type="match status" value="2"/>
</dbReference>
<accession>A0ABR1BAY0</accession>
<reference evidence="9 10" key="1">
    <citation type="submission" date="2023-09" db="EMBL/GenBank/DDBJ databases">
        <title>Genomes of two closely related lineages of the louse Polyplax serrata with different host specificities.</title>
        <authorList>
            <person name="Martinu J."/>
            <person name="Tarabai H."/>
            <person name="Stefka J."/>
            <person name="Hypsa V."/>
        </authorList>
    </citation>
    <scope>NUCLEOTIDE SEQUENCE [LARGE SCALE GENOMIC DNA]</scope>
    <source>
        <strain evidence="9">98ZLc_SE</strain>
    </source>
</reference>
<protein>
    <recommendedName>
        <fullName evidence="1">DNA-directed DNA polymerase</fullName>
        <ecNumber evidence="1">2.7.7.7</ecNumber>
    </recommendedName>
    <alternativeName>
        <fullName evidence="5">Mitochondrial DNA polymerase catalytic subunit</fullName>
    </alternativeName>
</protein>
<dbReference type="InterPro" id="IPR012340">
    <property type="entry name" value="NA-bd_OB-fold"/>
</dbReference>
<keyword evidence="6" id="KW-0648">Protein biosynthesis</keyword>
<dbReference type="InterPro" id="IPR002297">
    <property type="entry name" value="DNA-dir_DNA_pol_A_mt"/>
</dbReference>
<gene>
    <name evidence="9" type="ORF">RUM44_007959</name>
</gene>
<dbReference type="InterPro" id="IPR006196">
    <property type="entry name" value="RNA-binding_domain_S1_IF1"/>
</dbReference>
<feature type="compositionally biased region" description="Low complexity" evidence="7">
    <location>
        <begin position="1300"/>
        <end position="1321"/>
    </location>
</feature>
<evidence type="ECO:0000313" key="9">
    <source>
        <dbReference type="EMBL" id="KAK6637537.1"/>
    </source>
</evidence>
<dbReference type="Gene3D" id="2.40.50.140">
    <property type="entry name" value="Nucleic acid-binding proteins"/>
    <property type="match status" value="1"/>
</dbReference>
<dbReference type="Pfam" id="PF01176">
    <property type="entry name" value="eIF-1a"/>
    <property type="match status" value="1"/>
</dbReference>
<keyword evidence="3" id="KW-0548">Nucleotidyltransferase</keyword>
<evidence type="ECO:0000256" key="1">
    <source>
        <dbReference type="ARBA" id="ARBA00012417"/>
    </source>
</evidence>
<dbReference type="SUPFAM" id="SSF53098">
    <property type="entry name" value="Ribonuclease H-like"/>
    <property type="match status" value="1"/>
</dbReference>
<dbReference type="SUPFAM" id="SSF56672">
    <property type="entry name" value="DNA/RNA polymerases"/>
    <property type="match status" value="1"/>
</dbReference>
<dbReference type="InterPro" id="IPR041336">
    <property type="entry name" value="DNApol_Exo"/>
</dbReference>
<evidence type="ECO:0000256" key="7">
    <source>
        <dbReference type="SAM" id="MobiDB-lite"/>
    </source>
</evidence>
<dbReference type="InterPro" id="IPR043502">
    <property type="entry name" value="DNA/RNA_pol_sf"/>
</dbReference>
<evidence type="ECO:0000256" key="3">
    <source>
        <dbReference type="ARBA" id="ARBA00022695"/>
    </source>
</evidence>
<keyword evidence="4" id="KW-0239">DNA-directed DNA polymerase</keyword>
<dbReference type="PROSITE" id="PS50832">
    <property type="entry name" value="S1_IF1_TYPE"/>
    <property type="match status" value="1"/>
</dbReference>
<evidence type="ECO:0000259" key="8">
    <source>
        <dbReference type="PROSITE" id="PS50832"/>
    </source>
</evidence>
<dbReference type="SMART" id="SM00482">
    <property type="entry name" value="POLAc"/>
    <property type="match status" value="1"/>
</dbReference>
<dbReference type="PRINTS" id="PR00867">
    <property type="entry name" value="DNAPOLG"/>
</dbReference>
<dbReference type="PANTHER" id="PTHR10267">
    <property type="entry name" value="DNA POLYMERASE SUBUNIT GAMMA-1"/>
    <property type="match status" value="1"/>
</dbReference>